<feature type="domain" description="ABC transporter" evidence="5">
    <location>
        <begin position="7"/>
        <end position="262"/>
    </location>
</feature>
<accession>A0A8J3H6Q3</accession>
<evidence type="ECO:0000313" key="6">
    <source>
        <dbReference type="EMBL" id="GHG92030.1"/>
    </source>
</evidence>
<evidence type="ECO:0000256" key="3">
    <source>
        <dbReference type="ARBA" id="ARBA00022741"/>
    </source>
</evidence>
<comment type="caution">
    <text evidence="6">The sequence shown here is derived from an EMBL/GenBank/DDBJ whole genome shotgun (WGS) entry which is preliminary data.</text>
</comment>
<keyword evidence="3" id="KW-0547">Nucleotide-binding</keyword>
<dbReference type="Proteomes" id="UP000611500">
    <property type="component" value="Unassembled WGS sequence"/>
</dbReference>
<dbReference type="GO" id="GO:0055085">
    <property type="term" value="P:transmembrane transport"/>
    <property type="evidence" value="ECO:0007669"/>
    <property type="project" value="UniProtKB-ARBA"/>
</dbReference>
<protein>
    <recommendedName>
        <fullName evidence="5">ABC transporter domain-containing protein</fullName>
    </recommendedName>
</protein>
<dbReference type="AlphaFoldDB" id="A0A8J3H6Q3"/>
<dbReference type="InterPro" id="IPR027417">
    <property type="entry name" value="P-loop_NTPase"/>
</dbReference>
<dbReference type="SUPFAM" id="SSF52540">
    <property type="entry name" value="P-loop containing nucleoside triphosphate hydrolases"/>
    <property type="match status" value="1"/>
</dbReference>
<dbReference type="Gene3D" id="3.40.50.300">
    <property type="entry name" value="P-loop containing nucleotide triphosphate hydrolases"/>
    <property type="match status" value="1"/>
</dbReference>
<gene>
    <name evidence="6" type="ORF">GCM10010961_23650</name>
</gene>
<dbReference type="NCBIfam" id="TIGR01727">
    <property type="entry name" value="oligo_HPY"/>
    <property type="match status" value="1"/>
</dbReference>
<dbReference type="InterPro" id="IPR003439">
    <property type="entry name" value="ABC_transporter-like_ATP-bd"/>
</dbReference>
<keyword evidence="7" id="KW-1185">Reference proteome</keyword>
<keyword evidence="4" id="KW-0067">ATP-binding</keyword>
<evidence type="ECO:0000256" key="2">
    <source>
        <dbReference type="ARBA" id="ARBA00022448"/>
    </source>
</evidence>
<dbReference type="PANTHER" id="PTHR43776">
    <property type="entry name" value="TRANSPORT ATP-BINDING PROTEIN"/>
    <property type="match status" value="1"/>
</dbReference>
<evidence type="ECO:0000259" key="5">
    <source>
        <dbReference type="PROSITE" id="PS50893"/>
    </source>
</evidence>
<dbReference type="GO" id="GO:0005524">
    <property type="term" value="F:ATP binding"/>
    <property type="evidence" value="ECO:0007669"/>
    <property type="project" value="UniProtKB-KW"/>
</dbReference>
<dbReference type="SMART" id="SM00382">
    <property type="entry name" value="AAA"/>
    <property type="match status" value="1"/>
</dbReference>
<dbReference type="InterPro" id="IPR003593">
    <property type="entry name" value="AAA+_ATPase"/>
</dbReference>
<dbReference type="RefSeq" id="WP_084437058.1">
    <property type="nucleotide sequence ID" value="NZ_BNAP01000009.1"/>
</dbReference>
<dbReference type="GO" id="GO:0005886">
    <property type="term" value="C:plasma membrane"/>
    <property type="evidence" value="ECO:0007669"/>
    <property type="project" value="UniProtKB-SubCell"/>
</dbReference>
<dbReference type="InterPro" id="IPR050319">
    <property type="entry name" value="ABC_transp_ATP-bind"/>
</dbReference>
<dbReference type="EMBL" id="BNAP01000009">
    <property type="protein sequence ID" value="GHG92030.1"/>
    <property type="molecule type" value="Genomic_DNA"/>
</dbReference>
<reference evidence="6" key="1">
    <citation type="journal article" date="2014" name="Int. J. Syst. Evol. Microbiol.">
        <title>Complete genome sequence of Corynebacterium casei LMG S-19264T (=DSM 44701T), isolated from a smear-ripened cheese.</title>
        <authorList>
            <consortium name="US DOE Joint Genome Institute (JGI-PGF)"/>
            <person name="Walter F."/>
            <person name="Albersmeier A."/>
            <person name="Kalinowski J."/>
            <person name="Ruckert C."/>
        </authorList>
    </citation>
    <scope>NUCLEOTIDE SEQUENCE</scope>
    <source>
        <strain evidence="6">CGMCC 1.7081</strain>
    </source>
</reference>
<dbReference type="PROSITE" id="PS00211">
    <property type="entry name" value="ABC_TRANSPORTER_1"/>
    <property type="match status" value="1"/>
</dbReference>
<sequence length="336" mass="36437">MSLPPILSAEHLSKHFAQSRRRRLPGRAPARLHAVDDVTLAIHPGEALGLVGESGCGKSTLARLLCRLLDPSAGQIYVAGREVTTMSTAAFTRSPMRSDIQMVFQDPTDSLNPRFNSFDLIADPLRQLKPPHSRAELIAKVEAAARSVNLPLDLLSRFPHQLSGGEKARVGIARAMVVTPRLLILDEPTSALDVSVQATVLQLLDKIRRDRGVALLFVSHDLNVVRLLCSRIMVMYLGQIVESGPTDALFRDPAHPYTRALLSAIPTLRGRAGGQRIRLDGEPQSPIAPDGSRCRLYGRCPAQQAFCAQAEPALTGQPGGRQVRCHFAGSAVPGQR</sequence>
<dbReference type="Pfam" id="PF00005">
    <property type="entry name" value="ABC_tran"/>
    <property type="match status" value="1"/>
</dbReference>
<keyword evidence="2" id="KW-0813">Transport</keyword>
<evidence type="ECO:0000256" key="1">
    <source>
        <dbReference type="ARBA" id="ARBA00004417"/>
    </source>
</evidence>
<dbReference type="InterPro" id="IPR013563">
    <property type="entry name" value="Oligopep_ABC_C"/>
</dbReference>
<dbReference type="CDD" id="cd03257">
    <property type="entry name" value="ABC_NikE_OppD_transporters"/>
    <property type="match status" value="1"/>
</dbReference>
<dbReference type="GO" id="GO:0015833">
    <property type="term" value="P:peptide transport"/>
    <property type="evidence" value="ECO:0007669"/>
    <property type="project" value="InterPro"/>
</dbReference>
<evidence type="ECO:0000313" key="7">
    <source>
        <dbReference type="Proteomes" id="UP000611500"/>
    </source>
</evidence>
<name>A0A8J3H6Q3_9RHOB</name>
<comment type="subcellular location">
    <subcellularLocation>
        <location evidence="1">Cell inner membrane</location>
        <topology evidence="1">Peripheral membrane protein</topology>
    </subcellularLocation>
</comment>
<dbReference type="Pfam" id="PF08352">
    <property type="entry name" value="oligo_HPY"/>
    <property type="match status" value="1"/>
</dbReference>
<dbReference type="PROSITE" id="PS50893">
    <property type="entry name" value="ABC_TRANSPORTER_2"/>
    <property type="match status" value="1"/>
</dbReference>
<dbReference type="InterPro" id="IPR017871">
    <property type="entry name" value="ABC_transporter-like_CS"/>
</dbReference>
<dbReference type="GO" id="GO:0016887">
    <property type="term" value="F:ATP hydrolysis activity"/>
    <property type="evidence" value="ECO:0007669"/>
    <property type="project" value="InterPro"/>
</dbReference>
<reference evidence="6" key="2">
    <citation type="submission" date="2020-09" db="EMBL/GenBank/DDBJ databases">
        <authorList>
            <person name="Sun Q."/>
            <person name="Zhou Y."/>
        </authorList>
    </citation>
    <scope>NUCLEOTIDE SEQUENCE</scope>
    <source>
        <strain evidence="6">CGMCC 1.7081</strain>
    </source>
</reference>
<evidence type="ECO:0000256" key="4">
    <source>
        <dbReference type="ARBA" id="ARBA00022840"/>
    </source>
</evidence>
<proteinExistence type="predicted"/>
<organism evidence="6 7">
    <name type="scientific">Pseudodonghicola xiamenensis</name>
    <dbReference type="NCBI Taxonomy" id="337702"/>
    <lineage>
        <taxon>Bacteria</taxon>
        <taxon>Pseudomonadati</taxon>
        <taxon>Pseudomonadota</taxon>
        <taxon>Alphaproteobacteria</taxon>
        <taxon>Rhodobacterales</taxon>
        <taxon>Paracoccaceae</taxon>
        <taxon>Pseudodonghicola</taxon>
    </lineage>
</organism>